<feature type="domain" description="Nitroreductase" evidence="3">
    <location>
        <begin position="7"/>
        <end position="66"/>
    </location>
</feature>
<dbReference type="Pfam" id="PF14512">
    <property type="entry name" value="TM1586_NiRdase"/>
    <property type="match status" value="1"/>
</dbReference>
<reference evidence="5 6" key="1">
    <citation type="submission" date="2019-12" db="EMBL/GenBank/DDBJ databases">
        <authorList>
            <person name="Yang R."/>
        </authorList>
    </citation>
    <scope>NUCLEOTIDE SEQUENCE [LARGE SCALE GENOMIC DNA]</scope>
    <source>
        <strain evidence="5 6">DONG20-135</strain>
    </source>
</reference>
<feature type="domain" description="Putative nitroreductase TM1586" evidence="4">
    <location>
        <begin position="103"/>
        <end position="165"/>
    </location>
</feature>
<dbReference type="InterPro" id="IPR029479">
    <property type="entry name" value="Nitroreductase"/>
</dbReference>
<comment type="similarity">
    <text evidence="1">Belongs to the nitroreductase family.</text>
</comment>
<protein>
    <submittedName>
        <fullName evidence="5">Nitroreductase</fullName>
    </submittedName>
</protein>
<dbReference type="AlphaFoldDB" id="A0A6N8U816"/>
<evidence type="ECO:0000259" key="4">
    <source>
        <dbReference type="Pfam" id="PF14512"/>
    </source>
</evidence>
<name>A0A6N8U816_9FIRM</name>
<dbReference type="Proteomes" id="UP000434036">
    <property type="component" value="Unassembled WGS sequence"/>
</dbReference>
<accession>A0A6N8U816</accession>
<dbReference type="CDD" id="cd02139">
    <property type="entry name" value="nitroreductase"/>
    <property type="match status" value="1"/>
</dbReference>
<reference evidence="5 6" key="2">
    <citation type="submission" date="2020-01" db="EMBL/GenBank/DDBJ databases">
        <title>Clostridiaceae sp. nov. isolated from the gut of human by culturomics.</title>
        <authorList>
            <person name="Chang Y."/>
        </authorList>
    </citation>
    <scope>NUCLEOTIDE SEQUENCE [LARGE SCALE GENOMIC DNA]</scope>
    <source>
        <strain evidence="5 6">DONG20-135</strain>
    </source>
</reference>
<dbReference type="InterPro" id="IPR029478">
    <property type="entry name" value="TM1586_NiRdase"/>
</dbReference>
<comment type="caution">
    <text evidence="5">The sequence shown here is derived from an EMBL/GenBank/DDBJ whole genome shotgun (WGS) entry which is preliminary data.</text>
</comment>
<evidence type="ECO:0000259" key="3">
    <source>
        <dbReference type="Pfam" id="PF00881"/>
    </source>
</evidence>
<evidence type="ECO:0000313" key="6">
    <source>
        <dbReference type="Proteomes" id="UP000434036"/>
    </source>
</evidence>
<evidence type="ECO:0000313" key="5">
    <source>
        <dbReference type="EMBL" id="MXQ74338.1"/>
    </source>
</evidence>
<evidence type="ECO:0000256" key="2">
    <source>
        <dbReference type="ARBA" id="ARBA00023002"/>
    </source>
</evidence>
<dbReference type="Pfam" id="PF00881">
    <property type="entry name" value="Nitroreductase"/>
    <property type="match status" value="1"/>
</dbReference>
<dbReference type="Gene3D" id="3.40.109.10">
    <property type="entry name" value="NADH Oxidase"/>
    <property type="match status" value="1"/>
</dbReference>
<dbReference type="SUPFAM" id="SSF55469">
    <property type="entry name" value="FMN-dependent nitroreductase-like"/>
    <property type="match status" value="1"/>
</dbReference>
<sequence length="168" mass="18989">MTVLECIEARKSIRSFEAREIEAEKLDKVLEAGRLAPSASNRQTWKFIVVQNENLRNKMIEACSNQEFVGEAPAILVVCAESHLMRCQQDAATIDASISLSFMMLEAQEQGLGTCWIGAFYEEKVRKLLKVPTEYQIVALTPIGYPAETGNKHLRKDRSEIVSYDSFR</sequence>
<keyword evidence="6" id="KW-1185">Reference proteome</keyword>
<dbReference type="EMBL" id="WUUQ01000006">
    <property type="protein sequence ID" value="MXQ74338.1"/>
    <property type="molecule type" value="Genomic_DNA"/>
</dbReference>
<evidence type="ECO:0000256" key="1">
    <source>
        <dbReference type="ARBA" id="ARBA00007118"/>
    </source>
</evidence>
<keyword evidence="2" id="KW-0560">Oxidoreductase</keyword>
<dbReference type="PANTHER" id="PTHR43673">
    <property type="entry name" value="NAD(P)H NITROREDUCTASE YDGI-RELATED"/>
    <property type="match status" value="1"/>
</dbReference>
<organism evidence="5 6">
    <name type="scientific">Copranaerobaculum intestinale</name>
    <dbReference type="NCBI Taxonomy" id="2692629"/>
    <lineage>
        <taxon>Bacteria</taxon>
        <taxon>Bacillati</taxon>
        <taxon>Bacillota</taxon>
        <taxon>Erysipelotrichia</taxon>
        <taxon>Erysipelotrichales</taxon>
        <taxon>Erysipelotrichaceae</taxon>
        <taxon>Copranaerobaculum</taxon>
    </lineage>
</organism>
<gene>
    <name evidence="5" type="ORF">GSF08_10425</name>
</gene>
<proteinExistence type="inferred from homology"/>
<dbReference type="GO" id="GO:0016491">
    <property type="term" value="F:oxidoreductase activity"/>
    <property type="evidence" value="ECO:0007669"/>
    <property type="project" value="UniProtKB-KW"/>
</dbReference>
<dbReference type="InterPro" id="IPR000415">
    <property type="entry name" value="Nitroreductase-like"/>
</dbReference>
<dbReference type="PANTHER" id="PTHR43673:SF10">
    <property type="entry name" value="NADH DEHYDROGENASE_NAD(P)H NITROREDUCTASE XCC3605-RELATED"/>
    <property type="match status" value="1"/>
</dbReference>